<keyword evidence="7 8" id="KW-0407">Ion channel</keyword>
<dbReference type="Pfam" id="PF07885">
    <property type="entry name" value="Ion_trans_2"/>
    <property type="match status" value="2"/>
</dbReference>
<feature type="compositionally biased region" description="Polar residues" evidence="9">
    <location>
        <begin position="451"/>
        <end position="470"/>
    </location>
</feature>
<dbReference type="InterPro" id="IPR013099">
    <property type="entry name" value="K_chnl_dom"/>
</dbReference>
<dbReference type="GO" id="GO:0030322">
    <property type="term" value="P:stabilization of membrane potential"/>
    <property type="evidence" value="ECO:0007669"/>
    <property type="project" value="TreeGrafter"/>
</dbReference>
<feature type="transmembrane region" description="Helical" evidence="10">
    <location>
        <begin position="186"/>
        <end position="206"/>
    </location>
</feature>
<organism evidence="12 13">
    <name type="scientific">Setaria digitata</name>
    <dbReference type="NCBI Taxonomy" id="48799"/>
    <lineage>
        <taxon>Eukaryota</taxon>
        <taxon>Metazoa</taxon>
        <taxon>Ecdysozoa</taxon>
        <taxon>Nematoda</taxon>
        <taxon>Chromadorea</taxon>
        <taxon>Rhabditida</taxon>
        <taxon>Spirurina</taxon>
        <taxon>Spiruromorpha</taxon>
        <taxon>Filarioidea</taxon>
        <taxon>Setariidae</taxon>
        <taxon>Setaria</taxon>
    </lineage>
</organism>
<protein>
    <submittedName>
        <fullName evidence="13">Potassium channel domain-containing protein</fullName>
    </submittedName>
</protein>
<feature type="transmembrane region" description="Helical" evidence="10">
    <location>
        <begin position="23"/>
        <end position="47"/>
    </location>
</feature>
<keyword evidence="12" id="KW-1185">Reference proteome</keyword>
<comment type="similarity">
    <text evidence="8">Belongs to the two pore domain potassium channel (TC 1.A.1.8) family.</text>
</comment>
<evidence type="ECO:0000313" key="13">
    <source>
        <dbReference type="WBParaSite" id="sdigi.contig220.g6293.t1"/>
    </source>
</evidence>
<dbReference type="PANTHER" id="PTHR11003:SF110">
    <property type="entry name" value="POTASSIUM CHANNEL DOMAIN-CONTAINING PROTEIN"/>
    <property type="match status" value="1"/>
</dbReference>
<feature type="transmembrane region" description="Helical" evidence="10">
    <location>
        <begin position="275"/>
        <end position="294"/>
    </location>
</feature>
<feature type="transmembrane region" description="Helical" evidence="10">
    <location>
        <begin position="306"/>
        <end position="323"/>
    </location>
</feature>
<evidence type="ECO:0000256" key="10">
    <source>
        <dbReference type="SAM" id="Phobius"/>
    </source>
</evidence>
<evidence type="ECO:0000256" key="8">
    <source>
        <dbReference type="RuleBase" id="RU003857"/>
    </source>
</evidence>
<dbReference type="GO" id="GO:0022841">
    <property type="term" value="F:potassium ion leak channel activity"/>
    <property type="evidence" value="ECO:0007669"/>
    <property type="project" value="TreeGrafter"/>
</dbReference>
<feature type="transmembrane region" description="Helical" evidence="10">
    <location>
        <begin position="330"/>
        <end position="356"/>
    </location>
</feature>
<evidence type="ECO:0000256" key="3">
    <source>
        <dbReference type="ARBA" id="ARBA00022692"/>
    </source>
</evidence>
<proteinExistence type="inferred from homology"/>
<evidence type="ECO:0000256" key="4">
    <source>
        <dbReference type="ARBA" id="ARBA00022989"/>
    </source>
</evidence>
<keyword evidence="2 8" id="KW-0813">Transport</keyword>
<evidence type="ECO:0000256" key="2">
    <source>
        <dbReference type="ARBA" id="ARBA00022448"/>
    </source>
</evidence>
<keyword evidence="5 8" id="KW-0406">Ion transport</keyword>
<dbReference type="SUPFAM" id="SSF81324">
    <property type="entry name" value="Voltage-gated potassium channels"/>
    <property type="match status" value="2"/>
</dbReference>
<sequence length="916" mass="104268">MAELLEEARDIEAPSCKKYIKLILPHVILVAVVCLYAVVGAWVFYSLESPHEDKLKKIGMQKIGELRKELVEALRMKRKELKKTEVHNWARITDMKLQIFNEYLYRAFKEHYIFEFTKQISINEAVTRKGEGIGTFWFPGDFGRKSKHRSKLMKSEKQWTANSAIFFAATTMATIGYGNIVPVTPHGRIACVIFALFGVPLAIITIGDLGKFLSECTIWLYNKMKKCRSSLKRHFIQCKPQNTRQTEMNSSEKATETVITEPLDWNDLALDKTEVPLIFVFAILLLYIAFGGVLFASFETWSYMDAFYFCFVSLTTIGFGDFVPENHEYILLMLVYLGFGLGVTTMCIDLVGIQYIQKIHYFGRKFRGTDLLQLLKRRHLIERGLDQGDELLKLYFRRLQEGATPMQKPKWHTYNDLPTLPVPSNYDISDNNNNGDIQSGFREETQFQKLSKSTSNDQITDAPSTHSLSAEVSLKETYPQRSKSIESLNLIFPSEQLPNLKLIVDDAKNSQKLPEVTVSKSPTLLNLPPSQSSLSLSSSNLHPSKLSNALISPSTSPIGLACMMSWDSYIKMLSESDKPFAKPVSIASEEVINDTIMMTVCENDEELIQEDEAISYKNGSTSESPQSSSLLLSELSPSYSTTHITELFKLNLAPNDSVETALLNQNAQQSISYYQNIPIHSIQQTTVETENALQNLLTAPESIVSHKLPPAVVDDNYCFIIDGETIGSEAMLHDDIYWSHTSRPTQYFFSDDLRHFHRVNCIKSKGKIIAVKLIGSHTQKFSTSSRSSIGLNLSTRSTPVHQPRERIYSIPSRSVSSISGFRNDTKSLTQVYVVTRIYSFWKTCPSFRRIVTLLDRVLEDDVECLPPFQKRIFVQHIWRNTKSSDKERVKSEFAQDYQKHFKRKTIRSSSKKHAFS</sequence>
<dbReference type="Proteomes" id="UP000887581">
    <property type="component" value="Unplaced"/>
</dbReference>
<evidence type="ECO:0000256" key="1">
    <source>
        <dbReference type="ARBA" id="ARBA00004141"/>
    </source>
</evidence>
<evidence type="ECO:0000259" key="11">
    <source>
        <dbReference type="Pfam" id="PF07885"/>
    </source>
</evidence>
<feature type="transmembrane region" description="Helical" evidence="10">
    <location>
        <begin position="159"/>
        <end position="180"/>
    </location>
</feature>
<comment type="subcellular location">
    <subcellularLocation>
        <location evidence="1">Membrane</location>
        <topology evidence="1">Multi-pass membrane protein</topology>
    </subcellularLocation>
</comment>
<feature type="domain" description="Potassium channel" evidence="11">
    <location>
        <begin position="283"/>
        <end position="354"/>
    </location>
</feature>
<dbReference type="GO" id="GO:0005886">
    <property type="term" value="C:plasma membrane"/>
    <property type="evidence" value="ECO:0007669"/>
    <property type="project" value="TreeGrafter"/>
</dbReference>
<dbReference type="Gene3D" id="1.10.287.70">
    <property type="match status" value="1"/>
</dbReference>
<evidence type="ECO:0000256" key="7">
    <source>
        <dbReference type="ARBA" id="ARBA00023303"/>
    </source>
</evidence>
<dbReference type="GO" id="GO:0015271">
    <property type="term" value="F:outward rectifier potassium channel activity"/>
    <property type="evidence" value="ECO:0007669"/>
    <property type="project" value="TreeGrafter"/>
</dbReference>
<name>A0A915PSE1_9BILA</name>
<accession>A0A915PSE1</accession>
<feature type="region of interest" description="Disordered" evidence="9">
    <location>
        <begin position="451"/>
        <end position="473"/>
    </location>
</feature>
<reference evidence="13" key="1">
    <citation type="submission" date="2022-11" db="UniProtKB">
        <authorList>
            <consortium name="WormBaseParasite"/>
        </authorList>
    </citation>
    <scope>IDENTIFICATION</scope>
</reference>
<evidence type="ECO:0000256" key="9">
    <source>
        <dbReference type="SAM" id="MobiDB-lite"/>
    </source>
</evidence>
<feature type="domain" description="Potassium channel" evidence="11">
    <location>
        <begin position="156"/>
        <end position="214"/>
    </location>
</feature>
<dbReference type="PANTHER" id="PTHR11003">
    <property type="entry name" value="POTASSIUM CHANNEL, SUBFAMILY K"/>
    <property type="match status" value="1"/>
</dbReference>
<dbReference type="AlphaFoldDB" id="A0A915PSE1"/>
<evidence type="ECO:0000256" key="6">
    <source>
        <dbReference type="ARBA" id="ARBA00023136"/>
    </source>
</evidence>
<evidence type="ECO:0000256" key="5">
    <source>
        <dbReference type="ARBA" id="ARBA00023065"/>
    </source>
</evidence>
<dbReference type="PRINTS" id="PR01333">
    <property type="entry name" value="2POREKCHANEL"/>
</dbReference>
<dbReference type="InterPro" id="IPR003280">
    <property type="entry name" value="2pore_dom_K_chnl"/>
</dbReference>
<keyword evidence="4 10" id="KW-1133">Transmembrane helix</keyword>
<keyword evidence="3 8" id="KW-0812">Transmembrane</keyword>
<keyword evidence="6 10" id="KW-0472">Membrane</keyword>
<evidence type="ECO:0000313" key="12">
    <source>
        <dbReference type="Proteomes" id="UP000887581"/>
    </source>
</evidence>
<dbReference type="WBParaSite" id="sdigi.contig220.g6293.t1">
    <property type="protein sequence ID" value="sdigi.contig220.g6293.t1"/>
    <property type="gene ID" value="sdigi.contig220.g6293"/>
</dbReference>